<sequence>MDQKLYLDLNRYYRKELLPVAESVLASRDGRLTVQYMPNGPVEQILIQHPELPASMRLGERSWDGR</sequence>
<name>A0ABW0L1E7_9BURK</name>
<proteinExistence type="predicted"/>
<dbReference type="RefSeq" id="WP_379780895.1">
    <property type="nucleotide sequence ID" value="NZ_JBHSMU010000004.1"/>
</dbReference>
<evidence type="ECO:0008006" key="3">
    <source>
        <dbReference type="Google" id="ProtNLM"/>
    </source>
</evidence>
<organism evidence="1 2">
    <name type="scientific">Massilia niabensis</name>
    <dbReference type="NCBI Taxonomy" id="544910"/>
    <lineage>
        <taxon>Bacteria</taxon>
        <taxon>Pseudomonadati</taxon>
        <taxon>Pseudomonadota</taxon>
        <taxon>Betaproteobacteria</taxon>
        <taxon>Burkholderiales</taxon>
        <taxon>Oxalobacteraceae</taxon>
        <taxon>Telluria group</taxon>
        <taxon>Massilia</taxon>
    </lineage>
</organism>
<dbReference type="EMBL" id="JBHSMU010000004">
    <property type="protein sequence ID" value="MFC5459250.1"/>
    <property type="molecule type" value="Genomic_DNA"/>
</dbReference>
<dbReference type="Proteomes" id="UP001596050">
    <property type="component" value="Unassembled WGS sequence"/>
</dbReference>
<protein>
    <recommendedName>
        <fullName evidence="3">Phage tail protein</fullName>
    </recommendedName>
</protein>
<evidence type="ECO:0000313" key="1">
    <source>
        <dbReference type="EMBL" id="MFC5459250.1"/>
    </source>
</evidence>
<gene>
    <name evidence="1" type="ORF">ACFPN5_05450</name>
</gene>
<keyword evidence="2" id="KW-1185">Reference proteome</keyword>
<reference evidence="2" key="1">
    <citation type="journal article" date="2019" name="Int. J. Syst. Evol. Microbiol.">
        <title>The Global Catalogue of Microorganisms (GCM) 10K type strain sequencing project: providing services to taxonomists for standard genome sequencing and annotation.</title>
        <authorList>
            <consortium name="The Broad Institute Genomics Platform"/>
            <consortium name="The Broad Institute Genome Sequencing Center for Infectious Disease"/>
            <person name="Wu L."/>
            <person name="Ma J."/>
        </authorList>
    </citation>
    <scope>NUCLEOTIDE SEQUENCE [LARGE SCALE GENOMIC DNA]</scope>
    <source>
        <strain evidence="2">KACC 12649</strain>
    </source>
</reference>
<accession>A0ABW0L1E7</accession>
<comment type="caution">
    <text evidence="1">The sequence shown here is derived from an EMBL/GenBank/DDBJ whole genome shotgun (WGS) entry which is preliminary data.</text>
</comment>
<evidence type="ECO:0000313" key="2">
    <source>
        <dbReference type="Proteomes" id="UP001596050"/>
    </source>
</evidence>